<accession>A0ABT7A277</accession>
<keyword evidence="1" id="KW-1133">Transmembrane helix</keyword>
<gene>
    <name evidence="2" type="ORF">NMN56_026255</name>
</gene>
<keyword evidence="1" id="KW-0472">Membrane</keyword>
<keyword evidence="1" id="KW-0812">Transmembrane</keyword>
<proteinExistence type="predicted"/>
<organism evidence="2 3">
    <name type="scientific">Streptomyces iconiensis</name>
    <dbReference type="NCBI Taxonomy" id="1384038"/>
    <lineage>
        <taxon>Bacteria</taxon>
        <taxon>Bacillati</taxon>
        <taxon>Actinomycetota</taxon>
        <taxon>Actinomycetes</taxon>
        <taxon>Kitasatosporales</taxon>
        <taxon>Streptomycetaceae</taxon>
        <taxon>Streptomyces</taxon>
    </lineage>
</organism>
<evidence type="ECO:0000256" key="1">
    <source>
        <dbReference type="SAM" id="Phobius"/>
    </source>
</evidence>
<dbReference type="RefSeq" id="WP_283742510.1">
    <property type="nucleotide sequence ID" value="NZ_JANCPR020000029.1"/>
</dbReference>
<dbReference type="EMBL" id="JANCPR020000029">
    <property type="protein sequence ID" value="MDJ1135406.1"/>
    <property type="molecule type" value="Genomic_DNA"/>
</dbReference>
<comment type="caution">
    <text evidence="2">The sequence shown here is derived from an EMBL/GenBank/DDBJ whole genome shotgun (WGS) entry which is preliminary data.</text>
</comment>
<evidence type="ECO:0008006" key="4">
    <source>
        <dbReference type="Google" id="ProtNLM"/>
    </source>
</evidence>
<evidence type="ECO:0000313" key="2">
    <source>
        <dbReference type="EMBL" id="MDJ1135406.1"/>
    </source>
</evidence>
<dbReference type="Proteomes" id="UP001214441">
    <property type="component" value="Unassembled WGS sequence"/>
</dbReference>
<sequence>MGLLVIVVSVVPAVGCALVFTDLLPAHVARYEEYRAAERCAVGSTPDAWWEDCLREVELNIVDTVVDRGGRSSEFRATVDSQRFQGELEFGDPGPLLEALQEGDKAVGTVWRGDVVALTKGGVRQKTSDEPRDEPQMFAAGGTGLGLLAVLGLVLGAARLLAPRRPGRFTWSGAGKGLFFTNLAATFGVGLPAVWLGIPWQLVTPVIVAVVLLGAGFFLLSVRD</sequence>
<name>A0ABT7A277_9ACTN</name>
<feature type="transmembrane region" description="Helical" evidence="1">
    <location>
        <begin position="174"/>
        <end position="196"/>
    </location>
</feature>
<evidence type="ECO:0000313" key="3">
    <source>
        <dbReference type="Proteomes" id="UP001214441"/>
    </source>
</evidence>
<feature type="transmembrane region" description="Helical" evidence="1">
    <location>
        <begin position="202"/>
        <end position="222"/>
    </location>
</feature>
<reference evidence="2 3" key="1">
    <citation type="submission" date="2023-05" db="EMBL/GenBank/DDBJ databases">
        <title>Streptantibioticus silvisoli sp. nov., acidotolerant actinomycetes 1 from pine litter.</title>
        <authorList>
            <person name="Swiecimska M."/>
            <person name="Golinska P."/>
            <person name="Sangal V."/>
            <person name="Wachnowicz B."/>
            <person name="Goodfellow M."/>
        </authorList>
    </citation>
    <scope>NUCLEOTIDE SEQUENCE [LARGE SCALE GENOMIC DNA]</scope>
    <source>
        <strain evidence="2 3">DSM 42109</strain>
    </source>
</reference>
<feature type="transmembrane region" description="Helical" evidence="1">
    <location>
        <begin position="137"/>
        <end position="162"/>
    </location>
</feature>
<keyword evidence="3" id="KW-1185">Reference proteome</keyword>
<protein>
    <recommendedName>
        <fullName evidence="4">Integral membrane protein</fullName>
    </recommendedName>
</protein>